<dbReference type="STRING" id="54.SAMN02745121_03078"/>
<gene>
    <name evidence="1" type="ORF">SAMN02745121_03078</name>
</gene>
<dbReference type="GO" id="GO:0016301">
    <property type="term" value="F:kinase activity"/>
    <property type="evidence" value="ECO:0007669"/>
    <property type="project" value="UniProtKB-KW"/>
</dbReference>
<keyword evidence="1" id="KW-0808">Transferase</keyword>
<evidence type="ECO:0000313" key="2">
    <source>
        <dbReference type="Proteomes" id="UP000199400"/>
    </source>
</evidence>
<reference evidence="2" key="1">
    <citation type="submission" date="2016-10" db="EMBL/GenBank/DDBJ databases">
        <authorList>
            <person name="Varghese N."/>
            <person name="Submissions S."/>
        </authorList>
    </citation>
    <scope>NUCLEOTIDE SEQUENCE [LARGE SCALE GENOMIC DNA]</scope>
    <source>
        <strain evidence="2">ATCC 25963</strain>
    </source>
</reference>
<keyword evidence="1" id="KW-0418">Kinase</keyword>
<dbReference type="PANTHER" id="PTHR32329">
    <property type="entry name" value="BIFUNCTIONAL PROTEIN [INCLUDES 2-HYDROXYACYL-COA DEHYDRATASE (N-TER) AND ITS ACTIVATOR DOMAIN (C_TERM)-RELATED"/>
    <property type="match status" value="1"/>
</dbReference>
<accession>A0A1I1XZP8</accession>
<dbReference type="Proteomes" id="UP000199400">
    <property type="component" value="Unassembled WGS sequence"/>
</dbReference>
<sequence length="601" mass="67318">MATTTTTPTSQRSTSLKILSQPQVKSLLDEAQQKFAQEEGVSFGAVNMHFKKPFEHSFTAPQRPHTTLLFGGLTFRHEHLLKGVFESLGYKTAVVPTPNVDAFQLGKEYGNNGQCNPTYFTVGNLVQYLQHLRDKQGMSVQEIIDSHVFLTAGACGPCRFGMYEAEYRLALRNAGFDGFRVMLFQQKGGLKQGDLEAGLKMNLDFFAGMVSAFNCGDILSEVANCIRAYETVPGATDKAAAESLEFMYRVMKRKQPAELAGTTLGDLLKGKNAKAFDIAEQAVKFLDLLTSEDYIEPLRQIAKKFDEVEVDRLQPKPIVKVTGEFWAQTTEGDGNFNMFRFLHSEGAEVITEPIATWLAYMLWQTKIKARDRHGLVEKAEEVKWYELGKRAQIEAGYLKKRAIAKVADTIFRREYSRMVEALGHIAHEIVDMDEMERLGHGFYHTRSEGGEGHLEVSKNIYYSHKGLAHMVLSLKPFGCMPSTQSDGAQSAVVNRYKEMIFLPIETSGEGEINAHSRVQMALGEAKAKAKREFAEVLSSLPYSLEELKAYVDAHPEMKRPMYQFPRHNPRVVGTGANFALHVAERMQADGVKPKQVRVAAE</sequence>
<dbReference type="AlphaFoldDB" id="A0A1I1XZP8"/>
<protein>
    <submittedName>
        <fullName evidence="1">Predicted nucleotide-binding protein, sugar kinase/HSP70/actin superfamily</fullName>
    </submittedName>
</protein>
<organism evidence="1 2">
    <name type="scientific">Nannocystis exedens</name>
    <dbReference type="NCBI Taxonomy" id="54"/>
    <lineage>
        <taxon>Bacteria</taxon>
        <taxon>Pseudomonadati</taxon>
        <taxon>Myxococcota</taxon>
        <taxon>Polyangia</taxon>
        <taxon>Nannocystales</taxon>
        <taxon>Nannocystaceae</taxon>
        <taxon>Nannocystis</taxon>
    </lineage>
</organism>
<proteinExistence type="predicted"/>
<dbReference type="EMBL" id="FOMX01000009">
    <property type="protein sequence ID" value="SFE12776.1"/>
    <property type="molecule type" value="Genomic_DNA"/>
</dbReference>
<evidence type="ECO:0000313" key="1">
    <source>
        <dbReference type="EMBL" id="SFE12776.1"/>
    </source>
</evidence>
<dbReference type="InterPro" id="IPR051805">
    <property type="entry name" value="Dehydratase_Activator_Redct"/>
</dbReference>
<name>A0A1I1XZP8_9BACT</name>
<dbReference type="RefSeq" id="WP_211302461.1">
    <property type="nucleotide sequence ID" value="NZ_FOMX01000009.1"/>
</dbReference>
<keyword evidence="2" id="KW-1185">Reference proteome</keyword>
<dbReference type="PANTHER" id="PTHR32329:SF2">
    <property type="entry name" value="BIFUNCTIONAL PROTEIN [INCLUDES 2-HYDROXYACYL-COA DEHYDRATASE (N-TER) AND ITS ACTIVATOR DOMAIN (C_TERM)"/>
    <property type="match status" value="1"/>
</dbReference>